<dbReference type="STRING" id="1046627.BZARG_2598"/>
<dbReference type="RefSeq" id="WP_008636910.1">
    <property type="nucleotide sequence ID" value="NZ_AFXZ01000022.1"/>
</dbReference>
<proteinExistence type="predicted"/>
<reference evidence="2 3" key="1">
    <citation type="journal article" date="2008" name="Int. J. Syst. Evol. Microbiol.">
        <title>Bizionia argentinensis sp. nov., isolated from surface marine water in Antarctica.</title>
        <authorList>
            <person name="Bercovich A."/>
            <person name="Vazquez S.C."/>
            <person name="Yankilevich P."/>
            <person name="Coria S.H."/>
            <person name="Foti M."/>
            <person name="Hernandez E."/>
            <person name="Vidal A."/>
            <person name="Ruberto L."/>
            <person name="Melo C."/>
            <person name="Marenssi S."/>
            <person name="Criscuolo M."/>
            <person name="Memoli M."/>
            <person name="Arguelles M."/>
            <person name="Mac Cormack W.P."/>
        </authorList>
    </citation>
    <scope>NUCLEOTIDE SEQUENCE [LARGE SCALE GENOMIC DNA]</scope>
    <source>
        <strain evidence="2 3">JUB59</strain>
    </source>
</reference>
<gene>
    <name evidence="2" type="ORF">BZARG_2598</name>
</gene>
<dbReference type="Proteomes" id="UP000003730">
    <property type="component" value="Unassembled WGS sequence"/>
</dbReference>
<keyword evidence="3" id="KW-1185">Reference proteome</keyword>
<feature type="chain" id="PRO_5003428610" description="DUF4412 domain-containing protein" evidence="1">
    <location>
        <begin position="19"/>
        <end position="217"/>
    </location>
</feature>
<comment type="caution">
    <text evidence="2">The sequence shown here is derived from an EMBL/GenBank/DDBJ whole genome shotgun (WGS) entry which is preliminary data.</text>
</comment>
<dbReference type="EMBL" id="AFXZ01000022">
    <property type="protein sequence ID" value="EGV43609.1"/>
    <property type="molecule type" value="Genomic_DNA"/>
</dbReference>
<sequence length="217" mass="24056">MKNLLFALVLTFTLSGFAQEAMQEGVITSKQSMSSDSEQMQAQLAMIGDMKTTTYFKGDKTRSETSNVMSGNTTTILNGETKEMLMFLENQKLYASASIEADAETMKNFQITKGDETKTVLGYECQEYNVSVEKDGATVVMDIYVTDKIAAMNQQVAQMGSAIKGFPLYMKIDVNQSGMNMTITNEVTEIKKETVSEDKFNMTPPEGYKKTDNLTGM</sequence>
<dbReference type="AlphaFoldDB" id="G2ED56"/>
<evidence type="ECO:0008006" key="4">
    <source>
        <dbReference type="Google" id="ProtNLM"/>
    </source>
</evidence>
<name>G2ED56_9FLAO</name>
<protein>
    <recommendedName>
        <fullName evidence="4">DUF4412 domain-containing protein</fullName>
    </recommendedName>
</protein>
<feature type="signal peptide" evidence="1">
    <location>
        <begin position="1"/>
        <end position="18"/>
    </location>
</feature>
<dbReference type="OrthoDB" id="676537at2"/>
<evidence type="ECO:0000256" key="1">
    <source>
        <dbReference type="SAM" id="SignalP"/>
    </source>
</evidence>
<keyword evidence="1" id="KW-0732">Signal</keyword>
<evidence type="ECO:0000313" key="2">
    <source>
        <dbReference type="EMBL" id="EGV43609.1"/>
    </source>
</evidence>
<dbReference type="eggNOG" id="ENOG5030C9B">
    <property type="taxonomic scope" value="Bacteria"/>
</dbReference>
<accession>G2ED56</accession>
<evidence type="ECO:0000313" key="3">
    <source>
        <dbReference type="Proteomes" id="UP000003730"/>
    </source>
</evidence>
<organism evidence="2 3">
    <name type="scientific">Bizionia argentinensis JUB59</name>
    <dbReference type="NCBI Taxonomy" id="1046627"/>
    <lineage>
        <taxon>Bacteria</taxon>
        <taxon>Pseudomonadati</taxon>
        <taxon>Bacteroidota</taxon>
        <taxon>Flavobacteriia</taxon>
        <taxon>Flavobacteriales</taxon>
        <taxon>Flavobacteriaceae</taxon>
        <taxon>Bizionia</taxon>
    </lineage>
</organism>